<sequence>MNCAQVLRVDKTGFPVSWLTPQAASLFICADRVLWFHGDVSIVLRGGTNHQGQRSELGIPAIIATQGVDKAAKDTPALSNQLLFLRDNYTCLYCGIRFASRDLSRDHIIPVSRGGADTWTQVVTSCKRCNNQKADRTPEEAGMQLLAVPFVPSRHEVLFLSNRRILGDQMDFLRSGIRAGLLNTA</sequence>
<dbReference type="OrthoDB" id="9802901at2"/>
<dbReference type="SMART" id="SM00507">
    <property type="entry name" value="HNHc"/>
    <property type="match status" value="1"/>
</dbReference>
<dbReference type="InterPro" id="IPR029471">
    <property type="entry name" value="HNH_5"/>
</dbReference>
<dbReference type="Gene3D" id="1.10.30.50">
    <property type="match status" value="1"/>
</dbReference>
<dbReference type="CDD" id="cd00085">
    <property type="entry name" value="HNHc"/>
    <property type="match status" value="1"/>
</dbReference>
<dbReference type="KEGG" id="ome:OLMES_4013"/>
<name>A0A1Y0IBW1_9GAMM</name>
<gene>
    <name evidence="2" type="ORF">OLMES_4013</name>
</gene>
<dbReference type="GO" id="GO:0004519">
    <property type="term" value="F:endonuclease activity"/>
    <property type="evidence" value="ECO:0007669"/>
    <property type="project" value="UniProtKB-KW"/>
</dbReference>
<dbReference type="Proteomes" id="UP000196027">
    <property type="component" value="Chromosome"/>
</dbReference>
<dbReference type="InterPro" id="IPR052892">
    <property type="entry name" value="NA-targeting_endonuclease"/>
</dbReference>
<organism evidence="2 3">
    <name type="scientific">Oleiphilus messinensis</name>
    <dbReference type="NCBI Taxonomy" id="141451"/>
    <lineage>
        <taxon>Bacteria</taxon>
        <taxon>Pseudomonadati</taxon>
        <taxon>Pseudomonadota</taxon>
        <taxon>Gammaproteobacteria</taxon>
        <taxon>Oceanospirillales</taxon>
        <taxon>Oleiphilaceae</taxon>
        <taxon>Oleiphilus</taxon>
    </lineage>
</organism>
<dbReference type="RefSeq" id="WP_087462856.1">
    <property type="nucleotide sequence ID" value="NZ_CP021425.1"/>
</dbReference>
<evidence type="ECO:0000259" key="1">
    <source>
        <dbReference type="SMART" id="SM00507"/>
    </source>
</evidence>
<dbReference type="Pfam" id="PF14279">
    <property type="entry name" value="HNH_5"/>
    <property type="match status" value="1"/>
</dbReference>
<reference evidence="2 3" key="1">
    <citation type="submission" date="2017-05" db="EMBL/GenBank/DDBJ databases">
        <title>Genomic insights into alkan degradation activity of Oleiphilus messinensis.</title>
        <authorList>
            <person name="Kozyavkin S.A."/>
            <person name="Slesarev A.I."/>
            <person name="Golyshin P.N."/>
            <person name="Korzhenkov A."/>
            <person name="Golyshina O.N."/>
            <person name="Toshchakov S.V."/>
        </authorList>
    </citation>
    <scope>NUCLEOTIDE SEQUENCE [LARGE SCALE GENOMIC DNA]</scope>
    <source>
        <strain evidence="2 3">ME102</strain>
    </source>
</reference>
<dbReference type="EMBL" id="CP021425">
    <property type="protein sequence ID" value="ARU58032.1"/>
    <property type="molecule type" value="Genomic_DNA"/>
</dbReference>
<keyword evidence="2" id="KW-0255">Endonuclease</keyword>
<keyword evidence="2" id="KW-0378">Hydrolase</keyword>
<dbReference type="AlphaFoldDB" id="A0A1Y0IBW1"/>
<proteinExistence type="predicted"/>
<evidence type="ECO:0000313" key="3">
    <source>
        <dbReference type="Proteomes" id="UP000196027"/>
    </source>
</evidence>
<feature type="domain" description="HNH nuclease" evidence="1">
    <location>
        <begin position="78"/>
        <end position="131"/>
    </location>
</feature>
<evidence type="ECO:0000313" key="2">
    <source>
        <dbReference type="EMBL" id="ARU58032.1"/>
    </source>
</evidence>
<dbReference type="PANTHER" id="PTHR33877">
    <property type="entry name" value="SLL1193 PROTEIN"/>
    <property type="match status" value="1"/>
</dbReference>
<dbReference type="InterPro" id="IPR003615">
    <property type="entry name" value="HNH_nuc"/>
</dbReference>
<keyword evidence="3" id="KW-1185">Reference proteome</keyword>
<accession>A0A1Y0IBW1</accession>
<keyword evidence="2" id="KW-0540">Nuclease</keyword>
<dbReference type="PANTHER" id="PTHR33877:SF2">
    <property type="entry name" value="OS07G0170200 PROTEIN"/>
    <property type="match status" value="1"/>
</dbReference>
<protein>
    <submittedName>
        <fullName evidence="2">Restriction endonuclease</fullName>
    </submittedName>
</protein>